<dbReference type="EMBL" id="VIKS01000011">
    <property type="protein sequence ID" value="TQV85960.1"/>
    <property type="molecule type" value="Genomic_DNA"/>
</dbReference>
<evidence type="ECO:0000313" key="3">
    <source>
        <dbReference type="Proteomes" id="UP000315439"/>
    </source>
</evidence>
<keyword evidence="3" id="KW-1185">Reference proteome</keyword>
<gene>
    <name evidence="2" type="ORF">FLL46_18765</name>
</gene>
<accession>A0A545U904</accession>
<comment type="caution">
    <text evidence="2">The sequence shown here is derived from an EMBL/GenBank/DDBJ whole genome shotgun (WGS) entry which is preliminary data.</text>
</comment>
<reference evidence="2 3" key="1">
    <citation type="submission" date="2019-07" db="EMBL/GenBank/DDBJ databases">
        <title>Draft genome for Aliikangiella sp. M105.</title>
        <authorList>
            <person name="Wang G."/>
        </authorList>
    </citation>
    <scope>NUCLEOTIDE SEQUENCE [LARGE SCALE GENOMIC DNA]</scope>
    <source>
        <strain evidence="2 3">M105</strain>
    </source>
</reference>
<name>A0A545U904_9GAMM</name>
<sequence>MTRLSQISSRFLPVAEPISPQQLELAVDFAQALVMENSPSLAQTMQALSDIALPDLRGDISGQARDYSALKTLAPLYLAFELEQAGLLTTAERISGLFFSGAIDQSLGDAEKAINQFWQNRHKRLNQSERETLLQQTFEARFFYPQFSKLCEAVTALADNEQQRDFQEEVSLDIILQSLREYFYSRSLGMITFASEDILNSISLALTFLKARALLTAFGVHSLWGLLAVSADKQEYKVRQHAEMASAGMYIINWMATPNAGQIQFSNPQVSSRLFSAAHRWLLAFATLESSPGQSLFASDNSNGNSSSTHNSANQNLPAWMT</sequence>
<feature type="region of interest" description="Disordered" evidence="1">
    <location>
        <begin position="297"/>
        <end position="322"/>
    </location>
</feature>
<feature type="compositionally biased region" description="Low complexity" evidence="1">
    <location>
        <begin position="299"/>
        <end position="314"/>
    </location>
</feature>
<evidence type="ECO:0000256" key="1">
    <source>
        <dbReference type="SAM" id="MobiDB-lite"/>
    </source>
</evidence>
<proteinExistence type="predicted"/>
<dbReference type="RefSeq" id="WP_142932879.1">
    <property type="nucleotide sequence ID" value="NZ_ML660167.1"/>
</dbReference>
<dbReference type="AlphaFoldDB" id="A0A545U904"/>
<dbReference type="Proteomes" id="UP000315439">
    <property type="component" value="Unassembled WGS sequence"/>
</dbReference>
<evidence type="ECO:0000313" key="2">
    <source>
        <dbReference type="EMBL" id="TQV85960.1"/>
    </source>
</evidence>
<protein>
    <submittedName>
        <fullName evidence="2">Uncharacterized protein</fullName>
    </submittedName>
</protein>
<dbReference type="OrthoDB" id="8584052at2"/>
<organism evidence="2 3">
    <name type="scientific">Aliikangiella coralliicola</name>
    <dbReference type="NCBI Taxonomy" id="2592383"/>
    <lineage>
        <taxon>Bacteria</taxon>
        <taxon>Pseudomonadati</taxon>
        <taxon>Pseudomonadota</taxon>
        <taxon>Gammaproteobacteria</taxon>
        <taxon>Oceanospirillales</taxon>
        <taxon>Pleioneaceae</taxon>
        <taxon>Aliikangiella</taxon>
    </lineage>
</organism>